<dbReference type="AlphaFoldDB" id="A0A4R1PR07"/>
<organism evidence="1 2">
    <name type="scientific">Anaerospora hongkongensis</name>
    <dbReference type="NCBI Taxonomy" id="244830"/>
    <lineage>
        <taxon>Bacteria</taxon>
        <taxon>Bacillati</taxon>
        <taxon>Bacillota</taxon>
        <taxon>Negativicutes</taxon>
        <taxon>Selenomonadales</taxon>
        <taxon>Sporomusaceae</taxon>
        <taxon>Anaerospora</taxon>
    </lineage>
</organism>
<evidence type="ECO:0000313" key="1">
    <source>
        <dbReference type="EMBL" id="TCL32202.1"/>
    </source>
</evidence>
<reference evidence="1 2" key="1">
    <citation type="submission" date="2019-03" db="EMBL/GenBank/DDBJ databases">
        <title>Genomic Encyclopedia of Type Strains, Phase IV (KMG-IV): sequencing the most valuable type-strain genomes for metagenomic binning, comparative biology and taxonomic classification.</title>
        <authorList>
            <person name="Goeker M."/>
        </authorList>
    </citation>
    <scope>NUCLEOTIDE SEQUENCE [LARGE SCALE GENOMIC DNA]</scope>
    <source>
        <strain evidence="1 2">DSM 15969</strain>
    </source>
</reference>
<name>A0A4R1PR07_9FIRM</name>
<sequence>MDKVIINSQALQMLKESSPKAVIKYLQYTVCVIEQGKKIEY</sequence>
<protein>
    <submittedName>
        <fullName evidence="1">Uncharacterized protein</fullName>
    </submittedName>
</protein>
<accession>A0A4R1PR07</accession>
<dbReference type="Proteomes" id="UP000295063">
    <property type="component" value="Unassembled WGS sequence"/>
</dbReference>
<evidence type="ECO:0000313" key="2">
    <source>
        <dbReference type="Proteomes" id="UP000295063"/>
    </source>
</evidence>
<proteinExistence type="predicted"/>
<keyword evidence="2" id="KW-1185">Reference proteome</keyword>
<comment type="caution">
    <text evidence="1">The sequence shown here is derived from an EMBL/GenBank/DDBJ whole genome shotgun (WGS) entry which is preliminary data.</text>
</comment>
<gene>
    <name evidence="1" type="ORF">EV210_12322</name>
</gene>
<dbReference type="EMBL" id="SLUI01000023">
    <property type="protein sequence ID" value="TCL32202.1"/>
    <property type="molecule type" value="Genomic_DNA"/>
</dbReference>